<feature type="compositionally biased region" description="Polar residues" evidence="1">
    <location>
        <begin position="47"/>
        <end position="56"/>
    </location>
</feature>
<evidence type="ECO:0000256" key="1">
    <source>
        <dbReference type="SAM" id="MobiDB-lite"/>
    </source>
</evidence>
<feature type="region of interest" description="Disordered" evidence="1">
    <location>
        <begin position="47"/>
        <end position="131"/>
    </location>
</feature>
<accession>L5JU11</accession>
<evidence type="ECO:0000313" key="3">
    <source>
        <dbReference type="Proteomes" id="UP000010552"/>
    </source>
</evidence>
<gene>
    <name evidence="2" type="ORF">PAL_GLEAN10005449</name>
</gene>
<sequence length="167" mass="17913">MLTVSALPLGCTLGWTPWLPRERQGTCPPQVTCSPGLGAQLRYTRPRSLTTATSDNAAPRPRGPAAHSAHDGAAHRPATAPGGQSDSSRAGLGPDANKRASGHRGPDVKRDWPFHPEIKERLTGTQRASRAHSRYLVNARGRKEILKVLSFPPEGDPSLKAQRPPQA</sequence>
<organism evidence="2 3">
    <name type="scientific">Pteropus alecto</name>
    <name type="common">Black flying fox</name>
    <dbReference type="NCBI Taxonomy" id="9402"/>
    <lineage>
        <taxon>Eukaryota</taxon>
        <taxon>Metazoa</taxon>
        <taxon>Chordata</taxon>
        <taxon>Craniata</taxon>
        <taxon>Vertebrata</taxon>
        <taxon>Euteleostomi</taxon>
        <taxon>Mammalia</taxon>
        <taxon>Eutheria</taxon>
        <taxon>Laurasiatheria</taxon>
        <taxon>Chiroptera</taxon>
        <taxon>Yinpterochiroptera</taxon>
        <taxon>Pteropodoidea</taxon>
        <taxon>Pteropodidae</taxon>
        <taxon>Pteropodinae</taxon>
        <taxon>Pteropus</taxon>
    </lineage>
</organism>
<reference evidence="3" key="1">
    <citation type="journal article" date="2013" name="Science">
        <title>Comparative analysis of bat genomes provides insight into the evolution of flight and immunity.</title>
        <authorList>
            <person name="Zhang G."/>
            <person name="Cowled C."/>
            <person name="Shi Z."/>
            <person name="Huang Z."/>
            <person name="Bishop-Lilly K.A."/>
            <person name="Fang X."/>
            <person name="Wynne J.W."/>
            <person name="Xiong Z."/>
            <person name="Baker M.L."/>
            <person name="Zhao W."/>
            <person name="Tachedjian M."/>
            <person name="Zhu Y."/>
            <person name="Zhou P."/>
            <person name="Jiang X."/>
            <person name="Ng J."/>
            <person name="Yang L."/>
            <person name="Wu L."/>
            <person name="Xiao J."/>
            <person name="Feng Y."/>
            <person name="Chen Y."/>
            <person name="Sun X."/>
            <person name="Zhang Y."/>
            <person name="Marsh G.A."/>
            <person name="Crameri G."/>
            <person name="Broder C.C."/>
            <person name="Frey K.G."/>
            <person name="Wang L.F."/>
            <person name="Wang J."/>
        </authorList>
    </citation>
    <scope>NUCLEOTIDE SEQUENCE [LARGE SCALE GENOMIC DNA]</scope>
</reference>
<feature type="region of interest" description="Disordered" evidence="1">
    <location>
        <begin position="19"/>
        <end position="38"/>
    </location>
</feature>
<evidence type="ECO:0000313" key="2">
    <source>
        <dbReference type="EMBL" id="ELK02815.1"/>
    </source>
</evidence>
<feature type="region of interest" description="Disordered" evidence="1">
    <location>
        <begin position="148"/>
        <end position="167"/>
    </location>
</feature>
<dbReference type="Proteomes" id="UP000010552">
    <property type="component" value="Unassembled WGS sequence"/>
</dbReference>
<protein>
    <submittedName>
        <fullName evidence="2">Uncharacterized protein</fullName>
    </submittedName>
</protein>
<dbReference type="InParanoid" id="L5JU11"/>
<dbReference type="EMBL" id="KB031119">
    <property type="protein sequence ID" value="ELK02815.1"/>
    <property type="molecule type" value="Genomic_DNA"/>
</dbReference>
<feature type="compositionally biased region" description="Basic and acidic residues" evidence="1">
    <location>
        <begin position="104"/>
        <end position="122"/>
    </location>
</feature>
<proteinExistence type="predicted"/>
<keyword evidence="3" id="KW-1185">Reference proteome</keyword>
<name>L5JU11_PTEAL</name>
<dbReference type="AlphaFoldDB" id="L5JU11"/>